<proteinExistence type="inferred from homology"/>
<dbReference type="InterPro" id="IPR008258">
    <property type="entry name" value="Transglycosylase_SLT_dom_1"/>
</dbReference>
<name>A0A1H8H688_9BURK</name>
<keyword evidence="4" id="KW-1185">Reference proteome</keyword>
<dbReference type="Gene3D" id="1.10.530.10">
    <property type="match status" value="1"/>
</dbReference>
<protein>
    <submittedName>
        <fullName evidence="3">Transglycosylase SLT domain-containing protein</fullName>
    </submittedName>
</protein>
<dbReference type="STRING" id="1121117.SAMN02745977_01455"/>
<comment type="similarity">
    <text evidence="1">Belongs to the transglycosylase Slt family.</text>
</comment>
<reference evidence="3 4" key="1">
    <citation type="submission" date="2016-10" db="EMBL/GenBank/DDBJ databases">
        <authorList>
            <person name="de Groot N.N."/>
        </authorList>
    </citation>
    <scope>NUCLEOTIDE SEQUENCE [LARGE SCALE GENOMIC DNA]</scope>
    <source>
        <strain evidence="3 4">DSM 15123</strain>
    </source>
</reference>
<dbReference type="Proteomes" id="UP000199531">
    <property type="component" value="Unassembled WGS sequence"/>
</dbReference>
<feature type="domain" description="Transglycosylase SLT" evidence="2">
    <location>
        <begin position="120"/>
        <end position="212"/>
    </location>
</feature>
<evidence type="ECO:0000259" key="2">
    <source>
        <dbReference type="Pfam" id="PF01464"/>
    </source>
</evidence>
<dbReference type="PANTHER" id="PTHR37423">
    <property type="entry name" value="SOLUBLE LYTIC MUREIN TRANSGLYCOSYLASE-RELATED"/>
    <property type="match status" value="1"/>
</dbReference>
<dbReference type="Pfam" id="PF01464">
    <property type="entry name" value="SLT"/>
    <property type="match status" value="1"/>
</dbReference>
<organism evidence="3 4">
    <name type="scientific">Brachymonas denitrificans DSM 15123</name>
    <dbReference type="NCBI Taxonomy" id="1121117"/>
    <lineage>
        <taxon>Bacteria</taxon>
        <taxon>Pseudomonadati</taxon>
        <taxon>Pseudomonadota</taxon>
        <taxon>Betaproteobacteria</taxon>
        <taxon>Burkholderiales</taxon>
        <taxon>Comamonadaceae</taxon>
        <taxon>Brachymonas</taxon>
    </lineage>
</organism>
<gene>
    <name evidence="3" type="ORF">SAMN02745977_01455</name>
</gene>
<evidence type="ECO:0000313" key="4">
    <source>
        <dbReference type="Proteomes" id="UP000199531"/>
    </source>
</evidence>
<evidence type="ECO:0000256" key="1">
    <source>
        <dbReference type="ARBA" id="ARBA00007734"/>
    </source>
</evidence>
<evidence type="ECO:0000313" key="3">
    <source>
        <dbReference type="EMBL" id="SEN51911.1"/>
    </source>
</evidence>
<dbReference type="InterPro" id="IPR023346">
    <property type="entry name" value="Lysozyme-like_dom_sf"/>
</dbReference>
<sequence>MTQPATTASETRSAMSAPSARRRWLGKAARWSVGGLALAGGGVPLSVLAGAQKEEHLADSVRTALSAAVQTSAPPVPVFSDRKSEMEYQNWLNVMKRRLGARMIDDFTRHEFLQTVWYESARAGLDVSLVLGLIQVESNFRKFAISAVGARGLMQVMPFWARVIGDGDASTLFHQQTNLRFGCVILRYYLQRENGNLFYALGRYNGSRGQAKYPNAVMAAQRNWAL</sequence>
<dbReference type="AlphaFoldDB" id="A0A1H8H688"/>
<dbReference type="PANTHER" id="PTHR37423:SF2">
    <property type="entry name" value="MEMBRANE-BOUND LYTIC MUREIN TRANSGLYCOSYLASE C"/>
    <property type="match status" value="1"/>
</dbReference>
<dbReference type="SUPFAM" id="SSF53955">
    <property type="entry name" value="Lysozyme-like"/>
    <property type="match status" value="1"/>
</dbReference>
<dbReference type="EMBL" id="FOCW01000002">
    <property type="protein sequence ID" value="SEN51911.1"/>
    <property type="molecule type" value="Genomic_DNA"/>
</dbReference>
<accession>A0A1H8H688</accession>